<sequence>MTLDKIDLLDRTFSHSIVGYRRDEVDRLVAEAAESIGRLAEEKMALTRANDGLAREIAEYRAREATLRDTLLTTQCIVEELKGKAREEARRIVEAAKGEAAAIVASARGQADALAGEIEALAARKADMAGRFRDMLTAALALLDAEAAGEASRDATRGMGRMAEIDQPAAVGDTQGEPVGKARTVESDLGATVSGVFLGGEAAVSLSRPGQEG</sequence>
<dbReference type="PANTHER" id="PTHR35794">
    <property type="entry name" value="CELL DIVISION PROTEIN DIVIVA"/>
    <property type="match status" value="1"/>
</dbReference>
<dbReference type="PANTHER" id="PTHR35794:SF1">
    <property type="entry name" value="CELL CYCLE PROTEIN GPSB"/>
    <property type="match status" value="1"/>
</dbReference>
<proteinExistence type="predicted"/>
<dbReference type="KEGG" id="dcb:C3Y92_10455"/>
<keyword evidence="1" id="KW-0131">Cell cycle</keyword>
<dbReference type="InterPro" id="IPR007793">
    <property type="entry name" value="DivIVA_fam"/>
</dbReference>
<accession>A0A4P6HLY9</accession>
<dbReference type="Gene3D" id="6.10.250.660">
    <property type="match status" value="1"/>
</dbReference>
<keyword evidence="2" id="KW-1185">Reference proteome</keyword>
<evidence type="ECO:0000313" key="1">
    <source>
        <dbReference type="EMBL" id="QAZ67624.1"/>
    </source>
</evidence>
<reference evidence="1 2" key="1">
    <citation type="submission" date="2018-02" db="EMBL/GenBank/DDBJ databases">
        <title>Genome sequence of Desulfovibrio carbinolicus DSM 3852.</title>
        <authorList>
            <person name="Wilbanks E."/>
            <person name="Skennerton C.T."/>
            <person name="Orphan V.J."/>
        </authorList>
    </citation>
    <scope>NUCLEOTIDE SEQUENCE [LARGE SCALE GENOMIC DNA]</scope>
    <source>
        <strain evidence="1 2">DSM 3852</strain>
    </source>
</reference>
<dbReference type="Pfam" id="PF05103">
    <property type="entry name" value="DivIVA"/>
    <property type="match status" value="1"/>
</dbReference>
<dbReference type="EMBL" id="CP026538">
    <property type="protein sequence ID" value="QAZ67624.1"/>
    <property type="molecule type" value="Genomic_DNA"/>
</dbReference>
<evidence type="ECO:0000313" key="2">
    <source>
        <dbReference type="Proteomes" id="UP000293296"/>
    </source>
</evidence>
<organism evidence="1 2">
    <name type="scientific">Solidesulfovibrio carbinolicus</name>
    <dbReference type="NCBI Taxonomy" id="296842"/>
    <lineage>
        <taxon>Bacteria</taxon>
        <taxon>Pseudomonadati</taxon>
        <taxon>Thermodesulfobacteriota</taxon>
        <taxon>Desulfovibrionia</taxon>
        <taxon>Desulfovibrionales</taxon>
        <taxon>Desulfovibrionaceae</taxon>
        <taxon>Solidesulfovibrio</taxon>
    </lineage>
</organism>
<dbReference type="AlphaFoldDB" id="A0A4P6HLY9"/>
<gene>
    <name evidence="1" type="ORF">C3Y92_10455</name>
</gene>
<dbReference type="RefSeq" id="WP_129352370.1">
    <property type="nucleotide sequence ID" value="NZ_CP026538.1"/>
</dbReference>
<dbReference type="GO" id="GO:0051301">
    <property type="term" value="P:cell division"/>
    <property type="evidence" value="ECO:0007669"/>
    <property type="project" value="UniProtKB-KW"/>
</dbReference>
<dbReference type="OrthoDB" id="5198800at2"/>
<dbReference type="Proteomes" id="UP000293296">
    <property type="component" value="Chromosome"/>
</dbReference>
<name>A0A4P6HLY9_9BACT</name>
<protein>
    <submittedName>
        <fullName evidence="1">Cell division initiation protein</fullName>
    </submittedName>
</protein>
<keyword evidence="1" id="KW-0132">Cell division</keyword>